<reference evidence="4" key="1">
    <citation type="journal article" date="2020" name="mSystems">
        <title>Genome- and Community-Level Interaction Insights into Carbon Utilization and Element Cycling Functions of Hydrothermarchaeota in Hydrothermal Sediment.</title>
        <authorList>
            <person name="Zhou Z."/>
            <person name="Liu Y."/>
            <person name="Xu W."/>
            <person name="Pan J."/>
            <person name="Luo Z.H."/>
            <person name="Li M."/>
        </authorList>
    </citation>
    <scope>NUCLEOTIDE SEQUENCE [LARGE SCALE GENOMIC DNA]</scope>
    <source>
        <strain evidence="4">SpSt-374</strain>
    </source>
</reference>
<evidence type="ECO:0000256" key="3">
    <source>
        <dbReference type="ARBA" id="ARBA00035643"/>
    </source>
</evidence>
<dbReference type="Pfam" id="PF06386">
    <property type="entry name" value="GvpL_GvpF"/>
    <property type="match status" value="1"/>
</dbReference>
<dbReference type="InterPro" id="IPR009430">
    <property type="entry name" value="GvpL/GvpF"/>
</dbReference>
<dbReference type="GO" id="GO:0031412">
    <property type="term" value="P:gas vesicle organization"/>
    <property type="evidence" value="ECO:0007669"/>
    <property type="project" value="InterPro"/>
</dbReference>
<dbReference type="EMBL" id="DSPX01000224">
    <property type="protein sequence ID" value="HGG03232.1"/>
    <property type="molecule type" value="Genomic_DNA"/>
</dbReference>
<dbReference type="PANTHER" id="PTHR36852">
    <property type="entry name" value="PROTEIN GVPL 2"/>
    <property type="match status" value="1"/>
</dbReference>
<evidence type="ECO:0000256" key="2">
    <source>
        <dbReference type="ARBA" id="ARBA00035108"/>
    </source>
</evidence>
<keyword evidence="1" id="KW-0304">Gas vesicle</keyword>
<comment type="caution">
    <text evidence="4">The sequence shown here is derived from an EMBL/GenBank/DDBJ whole genome shotgun (WGS) entry which is preliminary data.</text>
</comment>
<dbReference type="GO" id="GO:0031411">
    <property type="term" value="C:gas vesicle"/>
    <property type="evidence" value="ECO:0007669"/>
    <property type="project" value="UniProtKB-SubCell"/>
</dbReference>
<gene>
    <name evidence="4" type="ORF">ENR15_21985</name>
</gene>
<dbReference type="PANTHER" id="PTHR36852:SF1">
    <property type="entry name" value="PROTEIN GVPL 2"/>
    <property type="match status" value="1"/>
</dbReference>
<accession>A0A7C3VJX5</accession>
<organism evidence="4">
    <name type="scientific">Planktothricoides sp. SpSt-374</name>
    <dbReference type="NCBI Taxonomy" id="2282167"/>
    <lineage>
        <taxon>Bacteria</taxon>
        <taxon>Bacillati</taxon>
        <taxon>Cyanobacteriota</taxon>
        <taxon>Cyanophyceae</taxon>
        <taxon>Oscillatoriophycideae</taxon>
        <taxon>Oscillatoriales</taxon>
        <taxon>Oscillatoriaceae</taxon>
        <taxon>Planktothricoides</taxon>
    </lineage>
</organism>
<name>A0A7C3VJX5_9CYAN</name>
<comment type="similarity">
    <text evidence="3">Belongs to the gas vesicle GvpF/GvpL family.</text>
</comment>
<evidence type="ECO:0000256" key="1">
    <source>
        <dbReference type="ARBA" id="ARBA00022987"/>
    </source>
</evidence>
<evidence type="ECO:0000313" key="4">
    <source>
        <dbReference type="EMBL" id="HGG03232.1"/>
    </source>
</evidence>
<protein>
    <submittedName>
        <fullName evidence="4">GvpL/GvpF family gas vesicle protein</fullName>
    </submittedName>
</protein>
<proteinExistence type="inferred from homology"/>
<comment type="subcellular location">
    <subcellularLocation>
        <location evidence="2">Gas vesicle</location>
    </subcellularLocation>
</comment>
<sequence length="245" mass="28175">MAYGFYLYGILPSEPDILDLLGLDGQPVQVRVVDGFTFLYSQAQQERYLASRRNLLGHEKVLEAAMQMGYPYLLPLQFGSTVPNWQAVAEQLTIPYGDKLDELFEKLEGRREVGVKVFWEEKAELDLILAANEDLRARRDRLSGTTLSMEQTIAIGQEIERHLAHHRQEIIAQFQATLNPLAVEIVERDSLTDNMIYNAAYLIPWDDEPHFATQVESLDKLFDSRLRIRYNNFTAPFNFAVFKTS</sequence>
<dbReference type="AlphaFoldDB" id="A0A7C3VJX5"/>